<gene>
    <name evidence="11" type="ORF">K491DRAFT_595647</name>
</gene>
<dbReference type="Proteomes" id="UP000799324">
    <property type="component" value="Unassembled WGS sequence"/>
</dbReference>
<dbReference type="InterPro" id="IPR036396">
    <property type="entry name" value="Cyt_P450_sf"/>
</dbReference>
<keyword evidence="5 9" id="KW-0479">Metal-binding</keyword>
<dbReference type="InterPro" id="IPR050121">
    <property type="entry name" value="Cytochrome_P450_monoxygenase"/>
</dbReference>
<dbReference type="Gene3D" id="1.10.630.10">
    <property type="entry name" value="Cytochrome P450"/>
    <property type="match status" value="1"/>
</dbReference>
<keyword evidence="8" id="KW-0503">Monooxygenase</keyword>
<comment type="pathway">
    <text evidence="2">Secondary metabolite biosynthesis.</text>
</comment>
<evidence type="ECO:0000256" key="6">
    <source>
        <dbReference type="ARBA" id="ARBA00023002"/>
    </source>
</evidence>
<organism evidence="11 12">
    <name type="scientific">Lophiostoma macrostomum CBS 122681</name>
    <dbReference type="NCBI Taxonomy" id="1314788"/>
    <lineage>
        <taxon>Eukaryota</taxon>
        <taxon>Fungi</taxon>
        <taxon>Dikarya</taxon>
        <taxon>Ascomycota</taxon>
        <taxon>Pezizomycotina</taxon>
        <taxon>Dothideomycetes</taxon>
        <taxon>Pleosporomycetidae</taxon>
        <taxon>Pleosporales</taxon>
        <taxon>Lophiostomataceae</taxon>
        <taxon>Lophiostoma</taxon>
    </lineage>
</organism>
<dbReference type="GO" id="GO:0005506">
    <property type="term" value="F:iron ion binding"/>
    <property type="evidence" value="ECO:0007669"/>
    <property type="project" value="InterPro"/>
</dbReference>
<comment type="similarity">
    <text evidence="3">Belongs to the cytochrome P450 family.</text>
</comment>
<dbReference type="PRINTS" id="PR00385">
    <property type="entry name" value="P450"/>
</dbReference>
<evidence type="ECO:0000256" key="8">
    <source>
        <dbReference type="ARBA" id="ARBA00023033"/>
    </source>
</evidence>
<dbReference type="InterPro" id="IPR002401">
    <property type="entry name" value="Cyt_P450_E_grp-I"/>
</dbReference>
<dbReference type="OrthoDB" id="10029320at2759"/>
<comment type="cofactor">
    <cofactor evidence="1 9">
        <name>heme</name>
        <dbReference type="ChEBI" id="CHEBI:30413"/>
    </cofactor>
</comment>
<dbReference type="SUPFAM" id="SSF48264">
    <property type="entry name" value="Cytochrome P450"/>
    <property type="match status" value="1"/>
</dbReference>
<feature type="chain" id="PRO_5025575082" evidence="10">
    <location>
        <begin position="17"/>
        <end position="558"/>
    </location>
</feature>
<feature type="binding site" description="axial binding residue" evidence="9">
    <location>
        <position position="475"/>
    </location>
    <ligand>
        <name>heme</name>
        <dbReference type="ChEBI" id="CHEBI:30413"/>
    </ligand>
    <ligandPart>
        <name>Fe</name>
        <dbReference type="ChEBI" id="CHEBI:18248"/>
    </ligandPart>
</feature>
<evidence type="ECO:0000256" key="9">
    <source>
        <dbReference type="PIRSR" id="PIRSR602401-1"/>
    </source>
</evidence>
<dbReference type="EMBL" id="MU004328">
    <property type="protein sequence ID" value="KAF2657160.1"/>
    <property type="molecule type" value="Genomic_DNA"/>
</dbReference>
<dbReference type="GO" id="GO:0020037">
    <property type="term" value="F:heme binding"/>
    <property type="evidence" value="ECO:0007669"/>
    <property type="project" value="InterPro"/>
</dbReference>
<evidence type="ECO:0000313" key="11">
    <source>
        <dbReference type="EMBL" id="KAF2657160.1"/>
    </source>
</evidence>
<evidence type="ECO:0000256" key="10">
    <source>
        <dbReference type="SAM" id="SignalP"/>
    </source>
</evidence>
<dbReference type="PANTHER" id="PTHR24305">
    <property type="entry name" value="CYTOCHROME P450"/>
    <property type="match status" value="1"/>
</dbReference>
<evidence type="ECO:0000256" key="3">
    <source>
        <dbReference type="ARBA" id="ARBA00010617"/>
    </source>
</evidence>
<keyword evidence="4 9" id="KW-0349">Heme</keyword>
<dbReference type="Pfam" id="PF00067">
    <property type="entry name" value="p450"/>
    <property type="match status" value="1"/>
</dbReference>
<proteinExistence type="inferred from homology"/>
<keyword evidence="12" id="KW-1185">Reference proteome</keyword>
<dbReference type="GO" id="GO:0004497">
    <property type="term" value="F:monooxygenase activity"/>
    <property type="evidence" value="ECO:0007669"/>
    <property type="project" value="UniProtKB-KW"/>
</dbReference>
<dbReference type="FunFam" id="1.10.630.10:FF:000088">
    <property type="entry name" value="Cytochrome P450 monooxygenase"/>
    <property type="match status" value="1"/>
</dbReference>
<dbReference type="GO" id="GO:0009403">
    <property type="term" value="P:toxin biosynthetic process"/>
    <property type="evidence" value="ECO:0007669"/>
    <property type="project" value="UniProtKB-ARBA"/>
</dbReference>
<keyword evidence="7 9" id="KW-0408">Iron</keyword>
<protein>
    <submittedName>
        <fullName evidence="11">Cytochrome P450</fullName>
    </submittedName>
</protein>
<sequence length="558" mass="64153">MVWATAFTTVLLPLLGYLVRKTYHHRSTINALRKQGIAMPPGWSWVTGHLLILQKYVDQLPSNANVNLAMADLAREFSDTEVFLMDFWPVYQPLLMVYDPDAAGQITAKYNLPKTDMHLHFMKPITGGPNLISMSDQEWKLWRSLFNPGFSTAALTETVPHIVKSVEIFREKLMEKAYAGITCLDDLTTRLTMDVIMKITLDADLNYQHSENRLASALGHITRWHSFWDPRILLHPLRPIIQKYYGRVMDNLIRKELDQRYFELRTGKFARSDDNAGKMRTAKSVVTLAIEAYMTQNQHTDLLQKPQLEEHFARYATHQVRLFLFAGNDTTSSTIMYAYHLLSQHPNALQIMRKEHDKVFGSNTDRASDLLAKQPALLNQCKYTMAVIKETLRLYPPAGTMRAGQPGISLNDRHGNKYPMDDIGAIILHPAVHRNPRVWPRPNEFLPERFLVDPDHELFPYAPAFRPFEQGPRNCIGQTLVYNEIRVALILTLRTFDISPAYDEWDTVKTQQASWFKRFKTRVFGQPVQTVHGDRAYQTEKAGTHPADGYPCRITLAK</sequence>
<keyword evidence="6" id="KW-0560">Oxidoreductase</keyword>
<dbReference type="PANTHER" id="PTHR24305:SF107">
    <property type="entry name" value="P450, PUTATIVE (EUROFUNG)-RELATED"/>
    <property type="match status" value="1"/>
</dbReference>
<reference evidence="11" key="1">
    <citation type="journal article" date="2020" name="Stud. Mycol.">
        <title>101 Dothideomycetes genomes: a test case for predicting lifestyles and emergence of pathogens.</title>
        <authorList>
            <person name="Haridas S."/>
            <person name="Albert R."/>
            <person name="Binder M."/>
            <person name="Bloem J."/>
            <person name="Labutti K."/>
            <person name="Salamov A."/>
            <person name="Andreopoulos B."/>
            <person name="Baker S."/>
            <person name="Barry K."/>
            <person name="Bills G."/>
            <person name="Bluhm B."/>
            <person name="Cannon C."/>
            <person name="Castanera R."/>
            <person name="Culley D."/>
            <person name="Daum C."/>
            <person name="Ezra D."/>
            <person name="Gonzalez J."/>
            <person name="Henrissat B."/>
            <person name="Kuo A."/>
            <person name="Liang C."/>
            <person name="Lipzen A."/>
            <person name="Lutzoni F."/>
            <person name="Magnuson J."/>
            <person name="Mondo S."/>
            <person name="Nolan M."/>
            <person name="Ohm R."/>
            <person name="Pangilinan J."/>
            <person name="Park H.-J."/>
            <person name="Ramirez L."/>
            <person name="Alfaro M."/>
            <person name="Sun H."/>
            <person name="Tritt A."/>
            <person name="Yoshinaga Y."/>
            <person name="Zwiers L.-H."/>
            <person name="Turgeon B."/>
            <person name="Goodwin S."/>
            <person name="Spatafora J."/>
            <person name="Crous P."/>
            <person name="Grigoriev I."/>
        </authorList>
    </citation>
    <scope>NUCLEOTIDE SEQUENCE</scope>
    <source>
        <strain evidence="11">CBS 122681</strain>
    </source>
</reference>
<feature type="signal peptide" evidence="10">
    <location>
        <begin position="1"/>
        <end position="16"/>
    </location>
</feature>
<dbReference type="PRINTS" id="PR00463">
    <property type="entry name" value="EP450I"/>
</dbReference>
<evidence type="ECO:0000256" key="2">
    <source>
        <dbReference type="ARBA" id="ARBA00005179"/>
    </source>
</evidence>
<evidence type="ECO:0000256" key="1">
    <source>
        <dbReference type="ARBA" id="ARBA00001971"/>
    </source>
</evidence>
<evidence type="ECO:0000256" key="5">
    <source>
        <dbReference type="ARBA" id="ARBA00022723"/>
    </source>
</evidence>
<evidence type="ECO:0000313" key="12">
    <source>
        <dbReference type="Proteomes" id="UP000799324"/>
    </source>
</evidence>
<dbReference type="AlphaFoldDB" id="A0A6A6TBJ6"/>
<keyword evidence="10" id="KW-0732">Signal</keyword>
<dbReference type="GO" id="GO:0016705">
    <property type="term" value="F:oxidoreductase activity, acting on paired donors, with incorporation or reduction of molecular oxygen"/>
    <property type="evidence" value="ECO:0007669"/>
    <property type="project" value="InterPro"/>
</dbReference>
<name>A0A6A6TBJ6_9PLEO</name>
<accession>A0A6A6TBJ6</accession>
<dbReference type="InterPro" id="IPR001128">
    <property type="entry name" value="Cyt_P450"/>
</dbReference>
<evidence type="ECO:0000256" key="4">
    <source>
        <dbReference type="ARBA" id="ARBA00022617"/>
    </source>
</evidence>
<evidence type="ECO:0000256" key="7">
    <source>
        <dbReference type="ARBA" id="ARBA00023004"/>
    </source>
</evidence>
<dbReference type="CDD" id="cd11051">
    <property type="entry name" value="CYP59-like"/>
    <property type="match status" value="1"/>
</dbReference>